<keyword evidence="1" id="KW-0472">Membrane</keyword>
<accession>A0ABS6BDG1</accession>
<dbReference type="RefSeq" id="WP_216318382.1">
    <property type="nucleotide sequence ID" value="NZ_JAHKRT010000001.1"/>
</dbReference>
<keyword evidence="1" id="KW-0812">Transmembrane</keyword>
<feature type="transmembrane region" description="Helical" evidence="1">
    <location>
        <begin position="21"/>
        <end position="43"/>
    </location>
</feature>
<gene>
    <name evidence="3" type="ORF">KOF26_00610</name>
</gene>
<sequence>MMRLLAFLRRLADDRRGVAALEFALWSTCFFLTALGGLDFALWRTYQLRLHVAVEQGAMMAFNARDAAGAATATSIRAYVQAAARLPGAVQVNVTCNGGGDLACAAKGDTARTCACISTLNGVTSYAPASCGSPCAHSAPAGYYLTIRASYPYRPVVLPRNAVFGGTMADSATIPLQ</sequence>
<dbReference type="Pfam" id="PF07811">
    <property type="entry name" value="TadE"/>
    <property type="match status" value="1"/>
</dbReference>
<dbReference type="InterPro" id="IPR012495">
    <property type="entry name" value="TadE-like_dom"/>
</dbReference>
<evidence type="ECO:0000256" key="1">
    <source>
        <dbReference type="SAM" id="Phobius"/>
    </source>
</evidence>
<proteinExistence type="predicted"/>
<comment type="caution">
    <text evidence="3">The sequence shown here is derived from an EMBL/GenBank/DDBJ whole genome shotgun (WGS) entry which is preliminary data.</text>
</comment>
<evidence type="ECO:0000313" key="3">
    <source>
        <dbReference type="EMBL" id="MBU3076350.1"/>
    </source>
</evidence>
<evidence type="ECO:0000313" key="4">
    <source>
        <dbReference type="Proteomes" id="UP000776276"/>
    </source>
</evidence>
<keyword evidence="4" id="KW-1185">Reference proteome</keyword>
<feature type="domain" description="TadE-like" evidence="2">
    <location>
        <begin position="17"/>
        <end position="58"/>
    </location>
</feature>
<name>A0ABS6BDG1_9SPHN</name>
<protein>
    <submittedName>
        <fullName evidence="3">Pilus assembly protein</fullName>
    </submittedName>
</protein>
<keyword evidence="1" id="KW-1133">Transmembrane helix</keyword>
<reference evidence="3 4" key="1">
    <citation type="submission" date="2021-06" db="EMBL/GenBank/DDBJ databases">
        <title>Sphingomonas sp. XMGL2, whole genome shotgun sequencing project.</title>
        <authorList>
            <person name="Zhao G."/>
            <person name="Shen L."/>
        </authorList>
    </citation>
    <scope>NUCLEOTIDE SEQUENCE [LARGE SCALE GENOMIC DNA]</scope>
    <source>
        <strain evidence="3 4">XMGL2</strain>
    </source>
</reference>
<evidence type="ECO:0000259" key="2">
    <source>
        <dbReference type="Pfam" id="PF07811"/>
    </source>
</evidence>
<dbReference type="EMBL" id="JAHKRT010000001">
    <property type="protein sequence ID" value="MBU3076350.1"/>
    <property type="molecule type" value="Genomic_DNA"/>
</dbReference>
<dbReference type="Proteomes" id="UP000776276">
    <property type="component" value="Unassembled WGS sequence"/>
</dbReference>
<organism evidence="3 4">
    <name type="scientific">Sphingomonas quercus</name>
    <dbReference type="NCBI Taxonomy" id="2842451"/>
    <lineage>
        <taxon>Bacteria</taxon>
        <taxon>Pseudomonadati</taxon>
        <taxon>Pseudomonadota</taxon>
        <taxon>Alphaproteobacteria</taxon>
        <taxon>Sphingomonadales</taxon>
        <taxon>Sphingomonadaceae</taxon>
        <taxon>Sphingomonas</taxon>
    </lineage>
</organism>